<organism evidence="5 6">
    <name type="scientific">Helicobacter canis</name>
    <dbReference type="NCBI Taxonomy" id="29419"/>
    <lineage>
        <taxon>Bacteria</taxon>
        <taxon>Pseudomonadati</taxon>
        <taxon>Campylobacterota</taxon>
        <taxon>Epsilonproteobacteria</taxon>
        <taxon>Campylobacterales</taxon>
        <taxon>Helicobacteraceae</taxon>
        <taxon>Helicobacter</taxon>
    </lineage>
</organism>
<keyword evidence="3" id="KW-0479">Metal-binding</keyword>
<dbReference type="InterPro" id="IPR009050">
    <property type="entry name" value="Globin-like_sf"/>
</dbReference>
<evidence type="ECO:0000256" key="1">
    <source>
        <dbReference type="ARBA" id="ARBA00022448"/>
    </source>
</evidence>
<keyword evidence="1" id="KW-0813">Transport</keyword>
<keyword evidence="4" id="KW-0408">Iron</keyword>
<gene>
    <name evidence="5" type="primary">ctb</name>
    <name evidence="5" type="ORF">NCTC12410_00107</name>
</gene>
<evidence type="ECO:0000256" key="4">
    <source>
        <dbReference type="ARBA" id="ARBA00023004"/>
    </source>
</evidence>
<dbReference type="InterPro" id="IPR001486">
    <property type="entry name" value="Hemoglobin_trunc"/>
</dbReference>
<reference evidence="5 6" key="1">
    <citation type="submission" date="2018-06" db="EMBL/GenBank/DDBJ databases">
        <authorList>
            <consortium name="Pathogen Informatics"/>
            <person name="Doyle S."/>
        </authorList>
    </citation>
    <scope>NUCLEOTIDE SEQUENCE [LARGE SCALE GENOMIC DNA]</scope>
    <source>
        <strain evidence="5 6">NCTC12410</strain>
    </source>
</reference>
<evidence type="ECO:0000313" key="6">
    <source>
        <dbReference type="Proteomes" id="UP000254841"/>
    </source>
</evidence>
<dbReference type="GO" id="GO:0019825">
    <property type="term" value="F:oxygen binding"/>
    <property type="evidence" value="ECO:0007669"/>
    <property type="project" value="InterPro"/>
</dbReference>
<proteinExistence type="predicted"/>
<dbReference type="InterPro" id="IPR012292">
    <property type="entry name" value="Globin/Proto"/>
</dbReference>
<name>A0A377J1Q6_9HELI</name>
<dbReference type="EMBL" id="UGHV01000001">
    <property type="protein sequence ID" value="STO96298.1"/>
    <property type="molecule type" value="Genomic_DNA"/>
</dbReference>
<dbReference type="SUPFAM" id="SSF46458">
    <property type="entry name" value="Globin-like"/>
    <property type="match status" value="1"/>
</dbReference>
<dbReference type="GO" id="GO:0020037">
    <property type="term" value="F:heme binding"/>
    <property type="evidence" value="ECO:0007669"/>
    <property type="project" value="InterPro"/>
</dbReference>
<accession>A0A377J1Q6</accession>
<evidence type="ECO:0000313" key="5">
    <source>
        <dbReference type="EMBL" id="STO96298.1"/>
    </source>
</evidence>
<dbReference type="AlphaFoldDB" id="A0A377J1Q6"/>
<dbReference type="Proteomes" id="UP000254841">
    <property type="component" value="Unassembled WGS sequence"/>
</dbReference>
<protein>
    <submittedName>
        <fullName evidence="5">Group 3 truncated hemoglobin ctb</fullName>
    </submittedName>
</protein>
<evidence type="ECO:0000256" key="2">
    <source>
        <dbReference type="ARBA" id="ARBA00022617"/>
    </source>
</evidence>
<keyword evidence="2" id="KW-0349">Heme</keyword>
<dbReference type="CDD" id="cd08916">
    <property type="entry name" value="TrHb3_P"/>
    <property type="match status" value="1"/>
</dbReference>
<dbReference type="Gene3D" id="1.10.490.10">
    <property type="entry name" value="Globins"/>
    <property type="match status" value="1"/>
</dbReference>
<sequence length="130" mass="15098">MKYQEITKQGINKLMDSFYAKVRADTGELGKIFRDTIGDDDESWEKHKTKIAAFWGGIFLGEQEYRGAPLRAHLDLPPFPRELFTQWLNLFAQSVQQIFEAPCAQQILQRAQAIAARFQYVLYDMPHKES</sequence>
<dbReference type="Pfam" id="PF01152">
    <property type="entry name" value="Bac_globin"/>
    <property type="match status" value="1"/>
</dbReference>
<dbReference type="OrthoDB" id="25954at2"/>
<dbReference type="GO" id="GO:0046872">
    <property type="term" value="F:metal ion binding"/>
    <property type="evidence" value="ECO:0007669"/>
    <property type="project" value="UniProtKB-KW"/>
</dbReference>
<dbReference type="RefSeq" id="WP_115010647.1">
    <property type="nucleotide sequence ID" value="NZ_UGHV01000001.1"/>
</dbReference>
<evidence type="ECO:0000256" key="3">
    <source>
        <dbReference type="ARBA" id="ARBA00022723"/>
    </source>
</evidence>